<proteinExistence type="predicted"/>
<reference evidence="1 2" key="1">
    <citation type="submission" date="2016-11" db="EMBL/GenBank/DDBJ databases">
        <authorList>
            <person name="Jaros S."/>
            <person name="Januszkiewicz K."/>
            <person name="Wedrychowicz H."/>
        </authorList>
    </citation>
    <scope>NUCLEOTIDE SEQUENCE [LARGE SCALE GENOMIC DNA]</scope>
    <source>
        <strain evidence="1 2">OK807</strain>
    </source>
</reference>
<accession>A0A1K2FCD5</accession>
<evidence type="ECO:0000313" key="2">
    <source>
        <dbReference type="Proteomes" id="UP000181909"/>
    </source>
</evidence>
<dbReference type="EMBL" id="FPJO01000073">
    <property type="protein sequence ID" value="SFY45411.1"/>
    <property type="molecule type" value="Genomic_DNA"/>
</dbReference>
<gene>
    <name evidence="1" type="ORF">SAMN02787144_10738</name>
</gene>
<evidence type="ECO:0000313" key="1">
    <source>
        <dbReference type="EMBL" id="SFY45411.1"/>
    </source>
</evidence>
<organism evidence="1 2">
    <name type="scientific">Streptomyces atratus</name>
    <dbReference type="NCBI Taxonomy" id="1893"/>
    <lineage>
        <taxon>Bacteria</taxon>
        <taxon>Bacillati</taxon>
        <taxon>Actinomycetota</taxon>
        <taxon>Actinomycetes</taxon>
        <taxon>Kitasatosporales</taxon>
        <taxon>Streptomycetaceae</taxon>
        <taxon>Streptomyces</taxon>
    </lineage>
</organism>
<dbReference type="Proteomes" id="UP000181909">
    <property type="component" value="Unassembled WGS sequence"/>
</dbReference>
<sequence>MVETDGVRLLDAGTVADATRPQTEGTSIFGGQPPFARWGMGFRLPSLAREFLGAASFGHDGAGGQVAFADTTHQVGFAFLTNLMEAGPDHRATAIVDELRRILRK</sequence>
<dbReference type="SUPFAM" id="SSF56601">
    <property type="entry name" value="beta-lactamase/transpeptidase-like"/>
    <property type="match status" value="1"/>
</dbReference>
<dbReference type="RefSeq" id="WP_072489782.1">
    <property type="nucleotide sequence ID" value="NZ_FPJO01000073.1"/>
</dbReference>
<name>A0A1K2FCD5_STRAR</name>
<dbReference type="AlphaFoldDB" id="A0A1K2FCD5"/>
<dbReference type="STRING" id="1893.SAMN02787144_10738"/>
<protein>
    <submittedName>
        <fullName evidence="1">Beta-lactamase</fullName>
    </submittedName>
</protein>
<dbReference type="InterPro" id="IPR012338">
    <property type="entry name" value="Beta-lactam/transpept-like"/>
</dbReference>
<dbReference type="Gene3D" id="3.40.710.10">
    <property type="entry name" value="DD-peptidase/beta-lactamase superfamily"/>
    <property type="match status" value="1"/>
</dbReference>